<dbReference type="AlphaFoldDB" id="A0A9X1PYJ1"/>
<proteinExistence type="inferred from homology"/>
<dbReference type="InterPro" id="IPR015590">
    <property type="entry name" value="Aldehyde_DH_dom"/>
</dbReference>
<dbReference type="PROSITE" id="PS00070">
    <property type="entry name" value="ALDEHYDE_DEHYDR_CYS"/>
    <property type="match status" value="1"/>
</dbReference>
<dbReference type="InterPro" id="IPR016162">
    <property type="entry name" value="Ald_DH_N"/>
</dbReference>
<reference evidence="9" key="1">
    <citation type="submission" date="2022-01" db="EMBL/GenBank/DDBJ databases">
        <title>Draft Genome Sequences of Seven Type Strains of the Genus Streptomyces.</title>
        <authorList>
            <person name="Aziz S."/>
            <person name="Coretto E."/>
            <person name="Chronakova A."/>
            <person name="Sproer C."/>
            <person name="Huber K."/>
            <person name="Nouioui I."/>
            <person name="Gross H."/>
        </authorList>
    </citation>
    <scope>NUCLEOTIDE SEQUENCE</scope>
    <source>
        <strain evidence="9">DSM 103493</strain>
    </source>
</reference>
<dbReference type="Gene3D" id="3.40.309.10">
    <property type="entry name" value="Aldehyde Dehydrogenase, Chain A, domain 2"/>
    <property type="match status" value="1"/>
</dbReference>
<dbReference type="EC" id="1.2.1.88" evidence="2"/>
<dbReference type="InterPro" id="IPR029510">
    <property type="entry name" value="Ald_DH_CS_GLU"/>
</dbReference>
<dbReference type="GO" id="GO:0004657">
    <property type="term" value="F:proline dehydrogenase activity"/>
    <property type="evidence" value="ECO:0007669"/>
    <property type="project" value="UniProtKB-ARBA"/>
</dbReference>
<name>A0A9X1PYJ1_STRM4</name>
<dbReference type="SUPFAM" id="SSF53720">
    <property type="entry name" value="ALDH-like"/>
    <property type="match status" value="1"/>
</dbReference>
<gene>
    <name evidence="9" type="ORF">L0P92_20120</name>
</gene>
<dbReference type="InterPro" id="IPR016160">
    <property type="entry name" value="Ald_DH_CS_CYS"/>
</dbReference>
<keyword evidence="4" id="KW-0520">NAD</keyword>
<dbReference type="PROSITE" id="PS00687">
    <property type="entry name" value="ALDEHYDE_DEHYDR_GLU"/>
    <property type="match status" value="1"/>
</dbReference>
<dbReference type="GO" id="GO:0010133">
    <property type="term" value="P:L-proline catabolic process to L-glutamate"/>
    <property type="evidence" value="ECO:0007669"/>
    <property type="project" value="TreeGrafter"/>
</dbReference>
<organism evidence="9 10">
    <name type="scientific">Streptomyces muensis</name>
    <dbReference type="NCBI Taxonomy" id="1077944"/>
    <lineage>
        <taxon>Bacteria</taxon>
        <taxon>Bacillati</taxon>
        <taxon>Actinomycetota</taxon>
        <taxon>Actinomycetes</taxon>
        <taxon>Kitasatosporales</taxon>
        <taxon>Streptomycetaceae</taxon>
        <taxon>Streptomyces</taxon>
    </lineage>
</organism>
<feature type="active site" evidence="6">
    <location>
        <position position="89"/>
    </location>
</feature>
<dbReference type="RefSeq" id="WP_234764184.1">
    <property type="nucleotide sequence ID" value="NZ_JAKEIP010000078.1"/>
</dbReference>
<comment type="caution">
    <text evidence="9">The sequence shown here is derived from an EMBL/GenBank/DDBJ whole genome shotgun (WGS) entry which is preliminary data.</text>
</comment>
<dbReference type="GO" id="GO:0003842">
    <property type="term" value="F:L-glutamate gamma-semialdehyde dehydrogenase activity"/>
    <property type="evidence" value="ECO:0007669"/>
    <property type="project" value="UniProtKB-EC"/>
</dbReference>
<dbReference type="InterPro" id="IPR016163">
    <property type="entry name" value="Ald_DH_C"/>
</dbReference>
<evidence type="ECO:0000313" key="10">
    <source>
        <dbReference type="Proteomes" id="UP001139384"/>
    </source>
</evidence>
<dbReference type="PANTHER" id="PTHR42862">
    <property type="entry name" value="DELTA-1-PYRROLINE-5-CARBOXYLATE DEHYDROGENASE 1, ISOFORM A-RELATED"/>
    <property type="match status" value="1"/>
</dbReference>
<comment type="similarity">
    <text evidence="7">Belongs to the aldehyde dehydrogenase family.</text>
</comment>
<dbReference type="Gene3D" id="3.40.605.10">
    <property type="entry name" value="Aldehyde Dehydrogenase, Chain A, domain 1"/>
    <property type="match status" value="1"/>
</dbReference>
<dbReference type="Pfam" id="PF00171">
    <property type="entry name" value="Aldedh"/>
    <property type="match status" value="1"/>
</dbReference>
<dbReference type="InterPro" id="IPR016161">
    <property type="entry name" value="Ald_DH/histidinol_DH"/>
</dbReference>
<evidence type="ECO:0000256" key="5">
    <source>
        <dbReference type="ARBA" id="ARBA00048142"/>
    </source>
</evidence>
<comment type="catalytic activity">
    <reaction evidence="5">
        <text>L-glutamate 5-semialdehyde + NAD(+) + H2O = L-glutamate + NADH + 2 H(+)</text>
        <dbReference type="Rhea" id="RHEA:30235"/>
        <dbReference type="ChEBI" id="CHEBI:15377"/>
        <dbReference type="ChEBI" id="CHEBI:15378"/>
        <dbReference type="ChEBI" id="CHEBI:29985"/>
        <dbReference type="ChEBI" id="CHEBI:57540"/>
        <dbReference type="ChEBI" id="CHEBI:57945"/>
        <dbReference type="ChEBI" id="CHEBI:58066"/>
        <dbReference type="EC" id="1.2.1.88"/>
    </reaction>
</comment>
<evidence type="ECO:0000256" key="3">
    <source>
        <dbReference type="ARBA" id="ARBA00023002"/>
    </source>
</evidence>
<dbReference type="FunFam" id="3.40.309.10:FF:000005">
    <property type="entry name" value="1-pyrroline-5-carboxylate dehydrogenase 1"/>
    <property type="match status" value="1"/>
</dbReference>
<dbReference type="EMBL" id="JAKEIP010000078">
    <property type="protein sequence ID" value="MCF1595862.1"/>
    <property type="molecule type" value="Genomic_DNA"/>
</dbReference>
<keyword evidence="3 7" id="KW-0560">Oxidoreductase</keyword>
<accession>A0A9X1PYJ1</accession>
<dbReference type="Proteomes" id="UP001139384">
    <property type="component" value="Unassembled WGS sequence"/>
</dbReference>
<evidence type="ECO:0000313" key="9">
    <source>
        <dbReference type="EMBL" id="MCF1595862.1"/>
    </source>
</evidence>
<dbReference type="PANTHER" id="PTHR42862:SF1">
    <property type="entry name" value="DELTA-1-PYRROLINE-5-CARBOXYLATE DEHYDROGENASE 2, ISOFORM A-RELATED"/>
    <property type="match status" value="1"/>
</dbReference>
<comment type="pathway">
    <text evidence="1">Amino-acid degradation; L-proline degradation into L-glutamate; L-glutamate from L-proline: step 2/2.</text>
</comment>
<evidence type="ECO:0000259" key="8">
    <source>
        <dbReference type="Pfam" id="PF00171"/>
    </source>
</evidence>
<dbReference type="InterPro" id="IPR050485">
    <property type="entry name" value="Proline_metab_enzyme"/>
</dbReference>
<protein>
    <recommendedName>
        <fullName evidence="2">L-glutamate gamma-semialdehyde dehydrogenase</fullName>
        <ecNumber evidence="2">1.2.1.88</ecNumber>
    </recommendedName>
</protein>
<dbReference type="GO" id="GO:0009898">
    <property type="term" value="C:cytoplasmic side of plasma membrane"/>
    <property type="evidence" value="ECO:0007669"/>
    <property type="project" value="TreeGrafter"/>
</dbReference>
<evidence type="ECO:0000256" key="4">
    <source>
        <dbReference type="ARBA" id="ARBA00023027"/>
    </source>
</evidence>
<keyword evidence="10" id="KW-1185">Reference proteome</keyword>
<feature type="domain" description="Aldehyde dehydrogenase" evidence="8">
    <location>
        <begin position="1"/>
        <end position="314"/>
    </location>
</feature>
<evidence type="ECO:0000256" key="6">
    <source>
        <dbReference type="PROSITE-ProRule" id="PRU10007"/>
    </source>
</evidence>
<sequence length="341" mass="36912">MGNTVIWKPSEKSALSSDVVMRVFEEAGMPPGVINLVQGDGRSIASQALADEHLAGVTFTGSTAVFRDLWQTTAQHIHTYRSCPRLVGETGGKNAVVAHPSADPEALLVALVRGAFEYQGQKCSAASRAYIPRSLWRQLEDRLAETVVGLRVGDVTEHETYLGAVIGEPSCTRLEKAITRAKGLDSHRLLVSGGVRRETGWFVDATVFVTEDPTAFTMAEEFFGPLLAVHVYDDADWSSVLTLVDTTGPYALTCSIFAADRTAISEALGVLRDAAGMTYVNDKPTGALMGRQSFGGGRASGTNDKTGSRLALQRWVSGRYIKEYMNPDLHWTYPYMGGEGQ</sequence>
<evidence type="ECO:0000256" key="7">
    <source>
        <dbReference type="RuleBase" id="RU003345"/>
    </source>
</evidence>
<evidence type="ECO:0000256" key="1">
    <source>
        <dbReference type="ARBA" id="ARBA00004786"/>
    </source>
</evidence>
<evidence type="ECO:0000256" key="2">
    <source>
        <dbReference type="ARBA" id="ARBA00012884"/>
    </source>
</evidence>